<gene>
    <name evidence="1" type="ORF">PoMZ_06532</name>
</gene>
<dbReference type="AlphaFoldDB" id="A0A4P7NQZ4"/>
<evidence type="ECO:0000313" key="2">
    <source>
        <dbReference type="Proteomes" id="UP000294847"/>
    </source>
</evidence>
<evidence type="ECO:0000313" key="1">
    <source>
        <dbReference type="EMBL" id="QBZ64831.1"/>
    </source>
</evidence>
<proteinExistence type="predicted"/>
<reference evidence="1 2" key="1">
    <citation type="journal article" date="2019" name="Mol. Biol. Evol.">
        <title>Blast fungal genomes show frequent chromosomal changes, gene gains and losses, and effector gene turnover.</title>
        <authorList>
            <person name="Gomez Luciano L.B."/>
            <person name="Jason Tsai I."/>
            <person name="Chuma I."/>
            <person name="Tosa Y."/>
            <person name="Chen Y.H."/>
            <person name="Li J.Y."/>
            <person name="Li M.Y."/>
            <person name="Jade Lu M.Y."/>
            <person name="Nakayashiki H."/>
            <person name="Li W.H."/>
        </authorList>
    </citation>
    <scope>NUCLEOTIDE SEQUENCE [LARGE SCALE GENOMIC DNA]</scope>
    <source>
        <strain evidence="1">MZ5-1-6</strain>
    </source>
</reference>
<organism evidence="1 2">
    <name type="scientific">Pyricularia oryzae</name>
    <name type="common">Rice blast fungus</name>
    <name type="synonym">Magnaporthe oryzae</name>
    <dbReference type="NCBI Taxonomy" id="318829"/>
    <lineage>
        <taxon>Eukaryota</taxon>
        <taxon>Fungi</taxon>
        <taxon>Dikarya</taxon>
        <taxon>Ascomycota</taxon>
        <taxon>Pezizomycotina</taxon>
        <taxon>Sordariomycetes</taxon>
        <taxon>Sordariomycetidae</taxon>
        <taxon>Magnaporthales</taxon>
        <taxon>Pyriculariaceae</taxon>
        <taxon>Pyricularia</taxon>
    </lineage>
</organism>
<protein>
    <submittedName>
        <fullName evidence="1">Uncharacterized protein</fullName>
    </submittedName>
</protein>
<accession>A0A4P7NQZ4</accession>
<dbReference type="EMBL" id="CP034209">
    <property type="protein sequence ID" value="QBZ64831.1"/>
    <property type="molecule type" value="Genomic_DNA"/>
</dbReference>
<sequence>MSCLAGGVLREEGLSQEDRPDKQAIAWMKLIAGTFITRAGCPEEIIQSGWCADEKKSLYSFLSGRPARVLGWLAQVITDVSLDGAVQLGRPPVTARGCTSFTESLWLVLGL</sequence>
<name>A0A4P7NQZ4_PYROR</name>
<dbReference type="Proteomes" id="UP000294847">
    <property type="component" value="Chromosome 6"/>
</dbReference>